<feature type="compositionally biased region" description="Basic and acidic residues" evidence="2">
    <location>
        <begin position="369"/>
        <end position="381"/>
    </location>
</feature>
<keyword evidence="4" id="KW-1185">Reference proteome</keyword>
<feature type="region of interest" description="Disordered" evidence="2">
    <location>
        <begin position="369"/>
        <end position="427"/>
    </location>
</feature>
<dbReference type="PROSITE" id="PS50011">
    <property type="entry name" value="PROTEIN_KINASE_DOM"/>
    <property type="match status" value="1"/>
</dbReference>
<dbReference type="InterPro" id="IPR011009">
    <property type="entry name" value="Kinase-like_dom_sf"/>
</dbReference>
<feature type="compositionally biased region" description="Basic and acidic residues" evidence="2">
    <location>
        <begin position="392"/>
        <end position="417"/>
    </location>
</feature>
<reference evidence="5" key="2">
    <citation type="submission" date="2015-08" db="UniProtKB">
        <authorList>
            <consortium name="WormBaseParasite"/>
        </authorList>
    </citation>
    <scope>IDENTIFICATION</scope>
</reference>
<dbReference type="GO" id="GO:0005524">
    <property type="term" value="F:ATP binding"/>
    <property type="evidence" value="ECO:0007669"/>
    <property type="project" value="UniProtKB-UniRule"/>
</dbReference>
<dbReference type="InterPro" id="IPR000719">
    <property type="entry name" value="Prot_kinase_dom"/>
</dbReference>
<evidence type="ECO:0000256" key="1">
    <source>
        <dbReference type="PROSITE-ProRule" id="PRU10141"/>
    </source>
</evidence>
<dbReference type="PROSITE" id="PS00107">
    <property type="entry name" value="PROTEIN_KINASE_ATP"/>
    <property type="match status" value="1"/>
</dbReference>
<dbReference type="Gene3D" id="1.10.510.10">
    <property type="entry name" value="Transferase(Phosphotransferase) domain 1"/>
    <property type="match status" value="1"/>
</dbReference>
<dbReference type="SMART" id="SM00220">
    <property type="entry name" value="S_TKc"/>
    <property type="match status" value="1"/>
</dbReference>
<evidence type="ECO:0000313" key="4">
    <source>
        <dbReference type="Proteomes" id="UP000035680"/>
    </source>
</evidence>
<sequence>MASVISSASDTKNSSNILINSPFNYENNAEDLENLEGMVIDNWNVHEIIGKGAFGYVYRCSTKTKEGTLHEAAIKCEKKISSNNASFLKVECTILLKLSKNGNTGNFTIPYSTGERYSFDYMIMTLLGPNLFDICAFLPGEKMEVGTWVRVMYQALSAIQSLHQINYIHLDIKPANFALGHRNDRIRSQVVHLLDFGLSRRYGSRSKPKTPTYCSPKLGVEYVGTITHCSPNAHLRIELSRRDDMWSWLFMCMDLYNELPWRELHDEQEIENLKINATYQLYCEYLPKRFHIIIEHVMKLGTYDSPDYDLCFTQLLFIMKDKNIKITDRYQWENLPSETKEILRLKIEAKTEITFMNENMRQKLTSLSFEKKQNSEEDNSKRHNNRKNACHQQEKIPSRESENDLQHKNDSMEDVKGKKCTSKKASIEHKITRKKKILNEDLKNRTCIEKKNHQNETAVHSIKHPFIKNKENSFKEIKMEISKKKVSNSCEIKKTQSQNSFEANQNHQQNKSIYKNKKSNNNDGIQRILNFSPFSRKAKRRKHFKKLPAVDFDPKMVVKIQKRFKDKMLQKSRHKVCPKEVIENGIKKEKNIPNVIKESADDCSFSEFLLLLADQSITLTCYNEPRLRSSQLQLNNNAEPPWDPDPKKL</sequence>
<keyword evidence="1" id="KW-0067">ATP-binding</keyword>
<dbReference type="Proteomes" id="UP000035680">
    <property type="component" value="Unassembled WGS sequence"/>
</dbReference>
<feature type="binding site" evidence="1">
    <location>
        <position position="75"/>
    </location>
    <ligand>
        <name>ATP</name>
        <dbReference type="ChEBI" id="CHEBI:30616"/>
    </ligand>
</feature>
<dbReference type="InterPro" id="IPR017441">
    <property type="entry name" value="Protein_kinase_ATP_BS"/>
</dbReference>
<organism evidence="4 5">
    <name type="scientific">Strongyloides venezuelensis</name>
    <name type="common">Threadworm</name>
    <dbReference type="NCBI Taxonomy" id="75913"/>
    <lineage>
        <taxon>Eukaryota</taxon>
        <taxon>Metazoa</taxon>
        <taxon>Ecdysozoa</taxon>
        <taxon>Nematoda</taxon>
        <taxon>Chromadorea</taxon>
        <taxon>Rhabditida</taxon>
        <taxon>Tylenchina</taxon>
        <taxon>Panagrolaimomorpha</taxon>
        <taxon>Strongyloidoidea</taxon>
        <taxon>Strongyloididae</taxon>
        <taxon>Strongyloides</taxon>
    </lineage>
</organism>
<dbReference type="SUPFAM" id="SSF56112">
    <property type="entry name" value="Protein kinase-like (PK-like)"/>
    <property type="match status" value="1"/>
</dbReference>
<dbReference type="GO" id="GO:0004672">
    <property type="term" value="F:protein kinase activity"/>
    <property type="evidence" value="ECO:0007669"/>
    <property type="project" value="InterPro"/>
</dbReference>
<dbReference type="PANTHER" id="PTHR11909">
    <property type="entry name" value="CASEIN KINASE-RELATED"/>
    <property type="match status" value="1"/>
</dbReference>
<evidence type="ECO:0000259" key="3">
    <source>
        <dbReference type="PROSITE" id="PS50011"/>
    </source>
</evidence>
<accession>A0A0K0G0N1</accession>
<dbReference type="Pfam" id="PF00069">
    <property type="entry name" value="Pkinase"/>
    <property type="match status" value="1"/>
</dbReference>
<evidence type="ECO:0000256" key="2">
    <source>
        <dbReference type="SAM" id="MobiDB-lite"/>
    </source>
</evidence>
<protein>
    <submittedName>
        <fullName evidence="5">Protein kinase domain-containing protein</fullName>
    </submittedName>
</protein>
<dbReference type="AlphaFoldDB" id="A0A0K0G0N1"/>
<dbReference type="STRING" id="75913.A0A0K0G0N1"/>
<feature type="domain" description="Protein kinase" evidence="3">
    <location>
        <begin position="43"/>
        <end position="317"/>
    </location>
</feature>
<keyword evidence="1" id="KW-0547">Nucleotide-binding</keyword>
<proteinExistence type="predicted"/>
<dbReference type="WBParaSite" id="SVE_1826600.1">
    <property type="protein sequence ID" value="SVE_1826600.1"/>
    <property type="gene ID" value="SVE_1826600"/>
</dbReference>
<dbReference type="InterPro" id="IPR050235">
    <property type="entry name" value="CK1_Ser-Thr_kinase"/>
</dbReference>
<evidence type="ECO:0000313" key="5">
    <source>
        <dbReference type="WBParaSite" id="SVE_1826600.1"/>
    </source>
</evidence>
<reference evidence="4" key="1">
    <citation type="submission" date="2014-07" db="EMBL/GenBank/DDBJ databases">
        <authorList>
            <person name="Martin A.A"/>
            <person name="De Silva N."/>
        </authorList>
    </citation>
    <scope>NUCLEOTIDE SEQUENCE</scope>
</reference>
<name>A0A0K0G0N1_STRVS</name>